<dbReference type="Proteomes" id="UP001652700">
    <property type="component" value="Unplaced"/>
</dbReference>
<keyword evidence="4 9" id="KW-0808">Transferase</keyword>
<name>A0ABM5JIK4_DIAVI</name>
<accession>A0ABM5JIK4</accession>
<evidence type="ECO:0000256" key="3">
    <source>
        <dbReference type="ARBA" id="ARBA00022475"/>
    </source>
</evidence>
<dbReference type="PANTHER" id="PTHR12865">
    <property type="entry name" value="PHOSPHATIDYLINOSITOL 4-KINASE TYPE-II"/>
    <property type="match status" value="1"/>
</dbReference>
<dbReference type="Pfam" id="PF00454">
    <property type="entry name" value="PI3_PI4_kinase"/>
    <property type="match status" value="1"/>
</dbReference>
<dbReference type="PANTHER" id="PTHR12865:SF1">
    <property type="entry name" value="PHOSPHATIDYLINOSITOL 4-KINASE TYPE 2"/>
    <property type="match status" value="1"/>
</dbReference>
<keyword evidence="6 9" id="KW-0418">Kinase</keyword>
<dbReference type="RefSeq" id="XP_050497760.1">
    <property type="nucleotide sequence ID" value="XM_050641803.1"/>
</dbReference>
<evidence type="ECO:0000256" key="9">
    <source>
        <dbReference type="RuleBase" id="RU367084"/>
    </source>
</evidence>
<evidence type="ECO:0000256" key="2">
    <source>
        <dbReference type="ARBA" id="ARBA00008941"/>
    </source>
</evidence>
<dbReference type="InterPro" id="IPR039756">
    <property type="entry name" value="Lsb6/PI4K2"/>
</dbReference>
<comment type="subcellular location">
    <subcellularLocation>
        <location evidence="1">Cell membrane</location>
    </subcellularLocation>
    <subcellularLocation>
        <location evidence="9">Membrane</location>
        <topology evidence="9">Peripheral membrane protein</topology>
    </subcellularLocation>
</comment>
<evidence type="ECO:0000313" key="12">
    <source>
        <dbReference type="Proteomes" id="UP001652700"/>
    </source>
</evidence>
<dbReference type="EC" id="2.7.1.67" evidence="9"/>
<keyword evidence="3" id="KW-1003">Cell membrane</keyword>
<proteinExistence type="inferred from homology"/>
<evidence type="ECO:0000313" key="11">
    <source>
        <dbReference type="EnsemblMetazoa" id="XP_050497760.1"/>
    </source>
</evidence>
<evidence type="ECO:0000259" key="10">
    <source>
        <dbReference type="PROSITE" id="PS50290"/>
    </source>
</evidence>
<reference evidence="11" key="1">
    <citation type="submission" date="2025-05" db="UniProtKB">
        <authorList>
            <consortium name="EnsemblMetazoa"/>
        </authorList>
    </citation>
    <scope>IDENTIFICATION</scope>
</reference>
<dbReference type="GeneID" id="126878913"/>
<keyword evidence="7 9" id="KW-0067">ATP-binding</keyword>
<feature type="domain" description="PI3K/PI4K catalytic" evidence="10">
    <location>
        <begin position="88"/>
        <end position="359"/>
    </location>
</feature>
<organism evidence="11 12">
    <name type="scientific">Diabrotica virgifera virgifera</name>
    <name type="common">western corn rootworm</name>
    <dbReference type="NCBI Taxonomy" id="50390"/>
    <lineage>
        <taxon>Eukaryota</taxon>
        <taxon>Metazoa</taxon>
        <taxon>Ecdysozoa</taxon>
        <taxon>Arthropoda</taxon>
        <taxon>Hexapoda</taxon>
        <taxon>Insecta</taxon>
        <taxon>Pterygota</taxon>
        <taxon>Neoptera</taxon>
        <taxon>Endopterygota</taxon>
        <taxon>Coleoptera</taxon>
        <taxon>Polyphaga</taxon>
        <taxon>Cucujiformia</taxon>
        <taxon>Chrysomeloidea</taxon>
        <taxon>Chrysomelidae</taxon>
        <taxon>Galerucinae</taxon>
        <taxon>Diabroticina</taxon>
        <taxon>Diabroticites</taxon>
        <taxon>Diabrotica</taxon>
    </lineage>
</organism>
<evidence type="ECO:0000256" key="4">
    <source>
        <dbReference type="ARBA" id="ARBA00022679"/>
    </source>
</evidence>
<keyword evidence="12" id="KW-1185">Reference proteome</keyword>
<comment type="catalytic activity">
    <reaction evidence="9">
        <text>a 1,2-diacyl-sn-glycero-3-phospho-(1D-myo-inositol) + ATP = a 1,2-diacyl-sn-glycero-3-phospho-(1D-myo-inositol 4-phosphate) + ADP + H(+)</text>
        <dbReference type="Rhea" id="RHEA:19877"/>
        <dbReference type="ChEBI" id="CHEBI:15378"/>
        <dbReference type="ChEBI" id="CHEBI:30616"/>
        <dbReference type="ChEBI" id="CHEBI:57880"/>
        <dbReference type="ChEBI" id="CHEBI:58178"/>
        <dbReference type="ChEBI" id="CHEBI:456216"/>
        <dbReference type="EC" id="2.7.1.67"/>
    </reaction>
</comment>
<keyword evidence="8 9" id="KW-0472">Membrane</keyword>
<sequence length="385" mass="43944">MSASETIPILINTSGSEPETHGALSIVCSDSEDVQLVPEVVFESTLDSPGFRESQPLLGGLDVSYNQFPDDPAFSDLVWQAEAAIDHGIFPERISQGSSGSYFVKNQSGVVKLVSETFNYLRIDRQKARVKRAIMEQFPNVGLRFNRIGLPPKVGSFQLFVDGYKDADYWLRRFEVEPLTPSLAQKFQLQFERLVVLDYIIRNTDRGNDNWLIKYDQPTVVNGNSVSAQVELTDTTDWNLVQLPEISIAAIDNGLAFPYKHPDSWRAYPYHWAWLPQAKVPFSKATKDLVLPLLSDMNFVQDLCDDLYLLFKRDKGFDRNLYERQMSVMRGQILNLTQALKDSKSPVQLVQMPAVVVEKSQSQHTSRFFNFTQRFQDKSPFFSWC</sequence>
<protein>
    <recommendedName>
        <fullName evidence="9">Phosphatidylinositol 4-kinase type 2</fullName>
        <ecNumber evidence="9">2.7.1.67</ecNumber>
    </recommendedName>
</protein>
<evidence type="ECO:0000256" key="6">
    <source>
        <dbReference type="ARBA" id="ARBA00022777"/>
    </source>
</evidence>
<dbReference type="InterPro" id="IPR000403">
    <property type="entry name" value="PI3/4_kinase_cat_dom"/>
</dbReference>
<evidence type="ECO:0000256" key="5">
    <source>
        <dbReference type="ARBA" id="ARBA00022741"/>
    </source>
</evidence>
<dbReference type="EnsemblMetazoa" id="XM_050641803.1">
    <property type="protein sequence ID" value="XP_050497760.1"/>
    <property type="gene ID" value="LOC126878913"/>
</dbReference>
<evidence type="ECO:0000256" key="8">
    <source>
        <dbReference type="ARBA" id="ARBA00023136"/>
    </source>
</evidence>
<dbReference type="PROSITE" id="PS50290">
    <property type="entry name" value="PI3_4_KINASE_3"/>
    <property type="match status" value="1"/>
</dbReference>
<evidence type="ECO:0000256" key="7">
    <source>
        <dbReference type="ARBA" id="ARBA00022840"/>
    </source>
</evidence>
<comment type="similarity">
    <text evidence="2 9">Belongs to the PI3/PI4-kinase family. Type II PI4K subfamily.</text>
</comment>
<evidence type="ECO:0000256" key="1">
    <source>
        <dbReference type="ARBA" id="ARBA00004236"/>
    </source>
</evidence>
<keyword evidence="5 9" id="KW-0547">Nucleotide-binding</keyword>